<gene>
    <name evidence="1" type="ORF">HDK90DRAFT_470036</name>
</gene>
<sequence length="260" mass="29346">MRCPAARAPFARGYTGQNKATVSNRTPFDNSWWLADISNSGESRVGSGVDNGEIKGLCAVTGLIVTLAQTADGGHSGARHSAFVHFDTQCSRNYVSRAYLERHNFDNKLIRPPEDISDDRTRDEIIGIIELDYWGNDTPRVSQEIFLKGKTYHSIFFVVEDIQFDLVIGRRTIQEDTFTKRNIFTTNPLDGTNQGGFTFRIDPAGEDTRKEARRVQLVKKEAQKSLQSDARQQWGPYWNECVRCGTEKCAGCGREIYQHV</sequence>
<name>A0ABR1YB02_9PEZI</name>
<protein>
    <submittedName>
        <fullName evidence="1">Uncharacterized protein</fullName>
    </submittedName>
</protein>
<reference evidence="1 2" key="1">
    <citation type="submission" date="2024-04" db="EMBL/GenBank/DDBJ databases">
        <title>Phyllosticta paracitricarpa is synonymous to the EU quarantine fungus P. citricarpa based on phylogenomic analyses.</title>
        <authorList>
            <consortium name="Lawrence Berkeley National Laboratory"/>
            <person name="Van Ingen-Buijs V.A."/>
            <person name="Van Westerhoven A.C."/>
            <person name="Haridas S."/>
            <person name="Skiadas P."/>
            <person name="Martin F."/>
            <person name="Groenewald J.Z."/>
            <person name="Crous P.W."/>
            <person name="Seidl M.F."/>
        </authorList>
    </citation>
    <scope>NUCLEOTIDE SEQUENCE [LARGE SCALE GENOMIC DNA]</scope>
    <source>
        <strain evidence="1 2">CBS 123374</strain>
    </source>
</reference>
<proteinExistence type="predicted"/>
<comment type="caution">
    <text evidence="1">The sequence shown here is derived from an EMBL/GenBank/DDBJ whole genome shotgun (WGS) entry which is preliminary data.</text>
</comment>
<organism evidence="1 2">
    <name type="scientific">Phyllosticta capitalensis</name>
    <dbReference type="NCBI Taxonomy" id="121624"/>
    <lineage>
        <taxon>Eukaryota</taxon>
        <taxon>Fungi</taxon>
        <taxon>Dikarya</taxon>
        <taxon>Ascomycota</taxon>
        <taxon>Pezizomycotina</taxon>
        <taxon>Dothideomycetes</taxon>
        <taxon>Dothideomycetes incertae sedis</taxon>
        <taxon>Botryosphaeriales</taxon>
        <taxon>Phyllostictaceae</taxon>
        <taxon>Phyllosticta</taxon>
    </lineage>
</organism>
<accession>A0ABR1YB02</accession>
<dbReference type="EMBL" id="JBBWRZ010000012">
    <property type="protein sequence ID" value="KAK8224617.1"/>
    <property type="molecule type" value="Genomic_DNA"/>
</dbReference>
<dbReference type="Proteomes" id="UP001492380">
    <property type="component" value="Unassembled WGS sequence"/>
</dbReference>
<keyword evidence="2" id="KW-1185">Reference proteome</keyword>
<evidence type="ECO:0000313" key="2">
    <source>
        <dbReference type="Proteomes" id="UP001492380"/>
    </source>
</evidence>
<evidence type="ECO:0000313" key="1">
    <source>
        <dbReference type="EMBL" id="KAK8224617.1"/>
    </source>
</evidence>